<dbReference type="InterPro" id="IPR012223">
    <property type="entry name" value="TEII"/>
</dbReference>
<dbReference type="SUPFAM" id="SSF53474">
    <property type="entry name" value="alpha/beta-Hydrolases"/>
    <property type="match status" value="1"/>
</dbReference>
<evidence type="ECO:0000256" key="1">
    <source>
        <dbReference type="ARBA" id="ARBA00007169"/>
    </source>
</evidence>
<dbReference type="EMBL" id="SUMF01000002">
    <property type="protein sequence ID" value="TJZ77666.1"/>
    <property type="molecule type" value="Genomic_DNA"/>
</dbReference>
<evidence type="ECO:0000313" key="4">
    <source>
        <dbReference type="EMBL" id="TJZ77666.1"/>
    </source>
</evidence>
<name>A0A4U0Q8U4_9NEIS</name>
<protein>
    <submittedName>
        <fullName evidence="4">Thioesterase</fullName>
    </submittedName>
</protein>
<evidence type="ECO:0000313" key="5">
    <source>
        <dbReference type="Proteomes" id="UP000310016"/>
    </source>
</evidence>
<proteinExistence type="inferred from homology"/>
<dbReference type="Gene3D" id="3.40.50.1820">
    <property type="entry name" value="alpha/beta hydrolase"/>
    <property type="match status" value="1"/>
</dbReference>
<comment type="caution">
    <text evidence="4">The sequence shown here is derived from an EMBL/GenBank/DDBJ whole genome shotgun (WGS) entry which is preliminary data.</text>
</comment>
<dbReference type="AlphaFoldDB" id="A0A4U0Q8U4"/>
<sequence>MPPWPVCPRGRSNASATSGPRSTCARPWSRSEGAMTTERYVLLSHRHPGRAGSPDVPVRLVAYGFAGGTVTALLPLLRHLPPGIEVWGAEYPGRGLRWREPLLDRAADVIDDLLPGLQRLADRPLALLGYSMGAHFAYRLSLAAAFAPLGLVAISARAPGGVVVAPSWSELDDSDLLRRLRALGGMPDEVLENPVMRDAFLPVVRADLACCRSLERLPVRPAPCPVLALRGDADPLLTPSDPAQWLALAPRRANATRRYPAGHFIHPGREAQVASDIATWLARATSPATDHNPALLAASTRR</sequence>
<feature type="domain" description="Thioesterase" evidence="3">
    <location>
        <begin position="59"/>
        <end position="280"/>
    </location>
</feature>
<dbReference type="InterPro" id="IPR029058">
    <property type="entry name" value="AB_hydrolase_fold"/>
</dbReference>
<organism evidence="4 5">
    <name type="scientific">Chitiniphilus eburneus</name>
    <dbReference type="NCBI Taxonomy" id="2571148"/>
    <lineage>
        <taxon>Bacteria</taxon>
        <taxon>Pseudomonadati</taxon>
        <taxon>Pseudomonadota</taxon>
        <taxon>Betaproteobacteria</taxon>
        <taxon>Neisseriales</taxon>
        <taxon>Chitinibacteraceae</taxon>
        <taxon>Chitiniphilus</taxon>
    </lineage>
</organism>
<reference evidence="4 5" key="1">
    <citation type="submission" date="2019-04" db="EMBL/GenBank/DDBJ databases">
        <title>Chitiniphilus eburnea sp. nov., a novel chitinolytic bacterium isolated from aquaculture sludge.</title>
        <authorList>
            <person name="Sheng M."/>
        </authorList>
    </citation>
    <scope>NUCLEOTIDE SEQUENCE [LARGE SCALE GENOMIC DNA]</scope>
    <source>
        <strain evidence="4 5">HX-2-15</strain>
    </source>
</reference>
<dbReference type="PANTHER" id="PTHR11487">
    <property type="entry name" value="THIOESTERASE"/>
    <property type="match status" value="1"/>
</dbReference>
<evidence type="ECO:0000259" key="3">
    <source>
        <dbReference type="Pfam" id="PF00975"/>
    </source>
</evidence>
<feature type="region of interest" description="Disordered" evidence="2">
    <location>
        <begin position="1"/>
        <end position="29"/>
    </location>
</feature>
<dbReference type="OrthoDB" id="8480037at2"/>
<dbReference type="PANTHER" id="PTHR11487:SF0">
    <property type="entry name" value="S-ACYL FATTY ACID SYNTHASE THIOESTERASE, MEDIUM CHAIN"/>
    <property type="match status" value="1"/>
</dbReference>
<dbReference type="InterPro" id="IPR001031">
    <property type="entry name" value="Thioesterase"/>
</dbReference>
<keyword evidence="5" id="KW-1185">Reference proteome</keyword>
<feature type="compositionally biased region" description="Polar residues" evidence="2">
    <location>
        <begin position="12"/>
        <end position="21"/>
    </location>
</feature>
<gene>
    <name evidence="4" type="ORF">FAZ21_04905</name>
</gene>
<dbReference type="Proteomes" id="UP000310016">
    <property type="component" value="Unassembled WGS sequence"/>
</dbReference>
<accession>A0A4U0Q8U4</accession>
<evidence type="ECO:0000256" key="2">
    <source>
        <dbReference type="SAM" id="MobiDB-lite"/>
    </source>
</evidence>
<comment type="similarity">
    <text evidence="1">Belongs to the thioesterase family.</text>
</comment>
<dbReference type="Pfam" id="PF00975">
    <property type="entry name" value="Thioesterase"/>
    <property type="match status" value="1"/>
</dbReference>
<dbReference type="GO" id="GO:0008610">
    <property type="term" value="P:lipid biosynthetic process"/>
    <property type="evidence" value="ECO:0007669"/>
    <property type="project" value="TreeGrafter"/>
</dbReference>